<dbReference type="PROSITE" id="PS50005">
    <property type="entry name" value="TPR"/>
    <property type="match status" value="1"/>
</dbReference>
<feature type="transmembrane region" description="Helical" evidence="4">
    <location>
        <begin position="268"/>
        <end position="294"/>
    </location>
</feature>
<name>A0A7K1Y0M6_9SPHI</name>
<dbReference type="Proteomes" id="UP000451233">
    <property type="component" value="Unassembled WGS sequence"/>
</dbReference>
<dbReference type="InterPro" id="IPR011990">
    <property type="entry name" value="TPR-like_helical_dom_sf"/>
</dbReference>
<dbReference type="RefSeq" id="WP_160907758.1">
    <property type="nucleotide sequence ID" value="NZ_WVHS01000003.1"/>
</dbReference>
<dbReference type="Pfam" id="PF13432">
    <property type="entry name" value="TPR_16"/>
    <property type="match status" value="1"/>
</dbReference>
<dbReference type="SMART" id="SM00028">
    <property type="entry name" value="TPR"/>
    <property type="match status" value="4"/>
</dbReference>
<keyword evidence="4" id="KW-1133">Transmembrane helix</keyword>
<feature type="transmembrane region" description="Helical" evidence="4">
    <location>
        <begin position="337"/>
        <end position="357"/>
    </location>
</feature>
<proteinExistence type="predicted"/>
<feature type="transmembrane region" description="Helical" evidence="4">
    <location>
        <begin position="391"/>
        <end position="412"/>
    </location>
</feature>
<reference evidence="5 6" key="1">
    <citation type="submission" date="2019-11" db="EMBL/GenBank/DDBJ databases">
        <title>Pedobacter sp. HMF7056 Genome sequencing and assembly.</title>
        <authorList>
            <person name="Kang H."/>
            <person name="Kim H."/>
            <person name="Joh K."/>
        </authorList>
    </citation>
    <scope>NUCLEOTIDE SEQUENCE [LARGE SCALE GENOMIC DNA]</scope>
    <source>
        <strain evidence="5 6">HMF7056</strain>
    </source>
</reference>
<dbReference type="InterPro" id="IPR019734">
    <property type="entry name" value="TPR_rpt"/>
</dbReference>
<dbReference type="PANTHER" id="PTHR44943:SF8">
    <property type="entry name" value="TPR REPEAT-CONTAINING PROTEIN MJ0263"/>
    <property type="match status" value="1"/>
</dbReference>
<feature type="repeat" description="TPR" evidence="3">
    <location>
        <begin position="172"/>
        <end position="205"/>
    </location>
</feature>
<keyword evidence="4" id="KW-0812">Transmembrane</keyword>
<sequence>MTGNEIAKIEILIHQKRHAEAEGILKNLLGQDPDNVHYLALLAEVNLQRDDAETAGKLIDSAIGLAPDEPWLFYIRSRVALLADRYDDADEAIQQAIALDPGSAGYFALRAMIKLNRKRYDEALSLADHALSLDAENVLALNTRSTALVKLNRKEEAFTTIEGALREDPENAYTHTNYGWGLLEKGDSKKALVHFREALKSDPNFHFAKAGMAEALKANNPFYRLFLQYSFWIGNLTAKYQWGVIIGFYLLTRILRGVAESSEALRPYLLPVVLLFSFVAFSTWVITPLSNLFLRLNPFGRYLLTAREIMSSNFVGISVLVFLTGLLLYLFAGGDQYLAITAFGFVMMVPLSTMFAPSKQKYALVIYAIGMAVVGLAAIITVIVTGELFNLYSAIFLFGFIVFQWVSNFLVIRNH</sequence>
<evidence type="ECO:0000256" key="3">
    <source>
        <dbReference type="PROSITE-ProRule" id="PRU00339"/>
    </source>
</evidence>
<dbReference type="AlphaFoldDB" id="A0A7K1Y0M6"/>
<protein>
    <submittedName>
        <fullName evidence="5">Tetratricopeptide repeat protein</fullName>
    </submittedName>
</protein>
<comment type="caution">
    <text evidence="5">The sequence shown here is derived from an EMBL/GenBank/DDBJ whole genome shotgun (WGS) entry which is preliminary data.</text>
</comment>
<evidence type="ECO:0000313" key="6">
    <source>
        <dbReference type="Proteomes" id="UP000451233"/>
    </source>
</evidence>
<organism evidence="5 6">
    <name type="scientific">Hufsiella ginkgonis</name>
    <dbReference type="NCBI Taxonomy" id="2695274"/>
    <lineage>
        <taxon>Bacteria</taxon>
        <taxon>Pseudomonadati</taxon>
        <taxon>Bacteroidota</taxon>
        <taxon>Sphingobacteriia</taxon>
        <taxon>Sphingobacteriales</taxon>
        <taxon>Sphingobacteriaceae</taxon>
        <taxon>Hufsiella</taxon>
    </lineage>
</organism>
<gene>
    <name evidence="5" type="ORF">GS398_15895</name>
</gene>
<dbReference type="Pfam" id="PF14559">
    <property type="entry name" value="TPR_19"/>
    <property type="match status" value="1"/>
</dbReference>
<dbReference type="Gene3D" id="1.25.40.10">
    <property type="entry name" value="Tetratricopeptide repeat domain"/>
    <property type="match status" value="1"/>
</dbReference>
<keyword evidence="4" id="KW-0472">Membrane</keyword>
<dbReference type="PANTHER" id="PTHR44943">
    <property type="entry name" value="CELLULOSE SYNTHASE OPERON PROTEIN C"/>
    <property type="match status" value="1"/>
</dbReference>
<keyword evidence="6" id="KW-1185">Reference proteome</keyword>
<keyword evidence="1" id="KW-0677">Repeat</keyword>
<evidence type="ECO:0000313" key="5">
    <source>
        <dbReference type="EMBL" id="MXV16785.1"/>
    </source>
</evidence>
<evidence type="ECO:0000256" key="4">
    <source>
        <dbReference type="SAM" id="Phobius"/>
    </source>
</evidence>
<dbReference type="InterPro" id="IPR051685">
    <property type="entry name" value="Ycf3/AcsC/BcsC/TPR_MFPF"/>
</dbReference>
<dbReference type="SUPFAM" id="SSF48452">
    <property type="entry name" value="TPR-like"/>
    <property type="match status" value="2"/>
</dbReference>
<evidence type="ECO:0000256" key="2">
    <source>
        <dbReference type="ARBA" id="ARBA00022803"/>
    </source>
</evidence>
<feature type="transmembrane region" description="Helical" evidence="4">
    <location>
        <begin position="314"/>
        <end position="331"/>
    </location>
</feature>
<dbReference type="EMBL" id="WVHS01000003">
    <property type="protein sequence ID" value="MXV16785.1"/>
    <property type="molecule type" value="Genomic_DNA"/>
</dbReference>
<evidence type="ECO:0000256" key="1">
    <source>
        <dbReference type="ARBA" id="ARBA00022737"/>
    </source>
</evidence>
<keyword evidence="2 3" id="KW-0802">TPR repeat</keyword>
<accession>A0A7K1Y0M6</accession>
<feature type="transmembrane region" description="Helical" evidence="4">
    <location>
        <begin position="364"/>
        <end position="385"/>
    </location>
</feature>